<reference evidence="2 3" key="1">
    <citation type="journal article" date="2013" name="Genome Announc.">
        <title>Genome Sequence of the Extreme Obligate Alkaliphile Bacillus marmarensis Strain DSM 21297.</title>
        <authorList>
            <person name="Wernick D.G."/>
            <person name="Choi K.Y."/>
            <person name="Tat C.A."/>
            <person name="Lafontaine Rivera J.G."/>
            <person name="Liao J.C."/>
        </authorList>
    </citation>
    <scope>NUCLEOTIDE SEQUENCE [LARGE SCALE GENOMIC DNA]</scope>
    <source>
        <strain evidence="2 3">DSM 21297</strain>
    </source>
</reference>
<name>U6SJX1_9BACI</name>
<evidence type="ECO:0000256" key="1">
    <source>
        <dbReference type="ARBA" id="ARBA00022825"/>
    </source>
</evidence>
<evidence type="ECO:0008006" key="4">
    <source>
        <dbReference type="Google" id="ProtNLM"/>
    </source>
</evidence>
<dbReference type="RefSeq" id="WP_022629193.1">
    <property type="nucleotide sequence ID" value="NZ_ATAE01000041.1"/>
</dbReference>
<keyword evidence="1" id="KW-0378">Hydrolase</keyword>
<dbReference type="AlphaFoldDB" id="U6SJX1"/>
<keyword evidence="1" id="KW-0645">Protease</keyword>
<keyword evidence="1" id="KW-0720">Serine protease</keyword>
<evidence type="ECO:0000313" key="3">
    <source>
        <dbReference type="Proteomes" id="UP000017170"/>
    </source>
</evidence>
<dbReference type="GO" id="GO:0008236">
    <property type="term" value="F:serine-type peptidase activity"/>
    <property type="evidence" value="ECO:0007669"/>
    <property type="project" value="UniProtKB-KW"/>
</dbReference>
<dbReference type="PATRIC" id="fig|1188261.3.peg.3128"/>
<protein>
    <recommendedName>
        <fullName evidence="4">Trypsin</fullName>
    </recommendedName>
</protein>
<dbReference type="Proteomes" id="UP000017170">
    <property type="component" value="Unassembled WGS sequence"/>
</dbReference>
<accession>U6SJX1</accession>
<dbReference type="SUPFAM" id="SSF50494">
    <property type="entry name" value="Trypsin-like serine proteases"/>
    <property type="match status" value="1"/>
</dbReference>
<organism evidence="2 3">
    <name type="scientific">Alkalihalophilus marmarensis DSM 21297</name>
    <dbReference type="NCBI Taxonomy" id="1188261"/>
    <lineage>
        <taxon>Bacteria</taxon>
        <taxon>Bacillati</taxon>
        <taxon>Bacillota</taxon>
        <taxon>Bacilli</taxon>
        <taxon>Bacillales</taxon>
        <taxon>Bacillaceae</taxon>
        <taxon>Alkalihalophilus</taxon>
    </lineage>
</organism>
<sequence>MIVSDFYDSKSNLLSLGKIAFKVGKKQSFGSACLVKAPSNSIMIATAAHCIYDWETKNSFKDLHFIPAFEPEVRIPVQKCFVPKMWGEHSAVEFDTAFLELDVPAEKFDLYERYSITPVFNIDKELDYLVYGYFPDLFLRPTKKQYMSRGKASQDIFKDSTLQGVKSKVKSGMSGGPWLTVYNNQLHINSVSSLSFKKVKNIIWGPYWGETIQNTYFSQINPTCDETIIVDLY</sequence>
<proteinExistence type="predicted"/>
<dbReference type="InterPro" id="IPR043504">
    <property type="entry name" value="Peptidase_S1_PA_chymotrypsin"/>
</dbReference>
<dbReference type="EMBL" id="ATAE01000041">
    <property type="protein sequence ID" value="ERN52019.1"/>
    <property type="molecule type" value="Genomic_DNA"/>
</dbReference>
<comment type="caution">
    <text evidence="2">The sequence shown here is derived from an EMBL/GenBank/DDBJ whole genome shotgun (WGS) entry which is preliminary data.</text>
</comment>
<gene>
    <name evidence="2" type="ORF">A33I_18170</name>
</gene>
<evidence type="ECO:0000313" key="2">
    <source>
        <dbReference type="EMBL" id="ERN52019.1"/>
    </source>
</evidence>
<keyword evidence="3" id="KW-1185">Reference proteome</keyword>
<dbReference type="Gene3D" id="2.40.10.10">
    <property type="entry name" value="Trypsin-like serine proteases"/>
    <property type="match status" value="2"/>
</dbReference>
<dbReference type="InterPro" id="IPR009003">
    <property type="entry name" value="Peptidase_S1_PA"/>
</dbReference>